<dbReference type="FunFam" id="3.30.160.60:FF:002475">
    <property type="entry name" value="Si:ch73-221f6.3"/>
    <property type="match status" value="1"/>
</dbReference>
<dbReference type="SUPFAM" id="SSF57667">
    <property type="entry name" value="beta-beta-alpha zinc fingers"/>
    <property type="match status" value="2"/>
</dbReference>
<dbReference type="GO" id="GO:0008270">
    <property type="term" value="F:zinc ion binding"/>
    <property type="evidence" value="ECO:0007669"/>
    <property type="project" value="UniProtKB-KW"/>
</dbReference>
<dbReference type="PANTHER" id="PTHR23235">
    <property type="entry name" value="KRUEPPEL-LIKE TRANSCRIPTION FACTOR"/>
    <property type="match status" value="1"/>
</dbReference>
<dbReference type="GO" id="GO:0000981">
    <property type="term" value="F:DNA-binding transcription factor activity, RNA polymerase II-specific"/>
    <property type="evidence" value="ECO:0007669"/>
    <property type="project" value="TreeGrafter"/>
</dbReference>
<dbReference type="FunFam" id="3.30.160.60:FF:000060">
    <property type="entry name" value="zinc finger protein 436"/>
    <property type="match status" value="1"/>
</dbReference>
<evidence type="ECO:0000313" key="13">
    <source>
        <dbReference type="Proteomes" id="UP001221898"/>
    </source>
</evidence>
<keyword evidence="7" id="KW-0804">Transcription</keyword>
<dbReference type="Proteomes" id="UP001221898">
    <property type="component" value="Unassembled WGS sequence"/>
</dbReference>
<sequence length="283" mass="31656">MQNQSRTTPVTTEMRTEPELLRTMEDTENQFYITAEGASEKEYTGTAEGGEGAGRYQQEVVSAHKEEDTDISNFEFEMGPPPAGHVNELGLIRVLDDGEEVKEGAIKIEEDSDLTLEPLPESSAETQQPISPPAASASLSATFSQSSGENQELASAPMELQHQQPQSPDKVHRCNVCGRGFRRFYSLKTHQRIHTGERPYPCMFCEKRFRHLDSLQKHQRIHTGERPYRCAQCGCCFRELGHLKKHRLTHSPAPTGSLSSLPTLPTTNTYTWPHLASQSLDTT</sequence>
<dbReference type="FunFam" id="3.30.160.60:FF:000624">
    <property type="entry name" value="zinc finger protein 697"/>
    <property type="match status" value="1"/>
</dbReference>
<evidence type="ECO:0000256" key="3">
    <source>
        <dbReference type="ARBA" id="ARBA00022737"/>
    </source>
</evidence>
<comment type="caution">
    <text evidence="12">The sequence shown here is derived from an EMBL/GenBank/DDBJ whole genome shotgun (WGS) entry which is preliminary data.</text>
</comment>
<gene>
    <name evidence="12" type="ORF">AAFF_G00324910</name>
</gene>
<feature type="compositionally biased region" description="Low complexity" evidence="10">
    <location>
        <begin position="127"/>
        <end position="147"/>
    </location>
</feature>
<feature type="domain" description="C2H2-type" evidence="11">
    <location>
        <begin position="228"/>
        <end position="255"/>
    </location>
</feature>
<evidence type="ECO:0000256" key="1">
    <source>
        <dbReference type="ARBA" id="ARBA00004123"/>
    </source>
</evidence>
<dbReference type="PROSITE" id="PS50157">
    <property type="entry name" value="ZINC_FINGER_C2H2_2"/>
    <property type="match status" value="3"/>
</dbReference>
<evidence type="ECO:0000256" key="8">
    <source>
        <dbReference type="ARBA" id="ARBA00023242"/>
    </source>
</evidence>
<keyword evidence="8" id="KW-0539">Nucleus</keyword>
<protein>
    <recommendedName>
        <fullName evidence="11">C2H2-type domain-containing protein</fullName>
    </recommendedName>
</protein>
<keyword evidence="3" id="KW-0677">Repeat</keyword>
<dbReference type="PROSITE" id="PS00028">
    <property type="entry name" value="ZINC_FINGER_C2H2_1"/>
    <property type="match status" value="3"/>
</dbReference>
<feature type="compositionally biased region" description="Basic and acidic residues" evidence="10">
    <location>
        <begin position="14"/>
        <end position="25"/>
    </location>
</feature>
<evidence type="ECO:0000256" key="9">
    <source>
        <dbReference type="PROSITE-ProRule" id="PRU00042"/>
    </source>
</evidence>
<dbReference type="PANTHER" id="PTHR23235:SF148">
    <property type="entry name" value="ZINC FINGER AND SCAN DOMAIN-CONTAINING PROTEIN 5B-LIKE"/>
    <property type="match status" value="1"/>
</dbReference>
<evidence type="ECO:0000256" key="6">
    <source>
        <dbReference type="ARBA" id="ARBA00023015"/>
    </source>
</evidence>
<dbReference type="SMART" id="SM00355">
    <property type="entry name" value="ZnF_C2H2"/>
    <property type="match status" value="3"/>
</dbReference>
<dbReference type="AlphaFoldDB" id="A0AAD7TA65"/>
<keyword evidence="2" id="KW-0479">Metal-binding</keyword>
<feature type="domain" description="C2H2-type" evidence="11">
    <location>
        <begin position="200"/>
        <end position="227"/>
    </location>
</feature>
<evidence type="ECO:0000256" key="2">
    <source>
        <dbReference type="ARBA" id="ARBA00022723"/>
    </source>
</evidence>
<dbReference type="Pfam" id="PF00096">
    <property type="entry name" value="zf-C2H2"/>
    <property type="match status" value="2"/>
</dbReference>
<dbReference type="GO" id="GO:0005634">
    <property type="term" value="C:nucleus"/>
    <property type="evidence" value="ECO:0007669"/>
    <property type="project" value="UniProtKB-SubCell"/>
</dbReference>
<keyword evidence="4 9" id="KW-0863">Zinc-finger</keyword>
<proteinExistence type="predicted"/>
<feature type="region of interest" description="Disordered" evidence="10">
    <location>
        <begin position="1"/>
        <end position="25"/>
    </location>
</feature>
<feature type="region of interest" description="Disordered" evidence="10">
    <location>
        <begin position="34"/>
        <end position="53"/>
    </location>
</feature>
<name>A0AAD7TA65_9TELE</name>
<comment type="subcellular location">
    <subcellularLocation>
        <location evidence="1">Nucleus</location>
    </subcellularLocation>
</comment>
<keyword evidence="13" id="KW-1185">Reference proteome</keyword>
<organism evidence="12 13">
    <name type="scientific">Aldrovandia affinis</name>
    <dbReference type="NCBI Taxonomy" id="143900"/>
    <lineage>
        <taxon>Eukaryota</taxon>
        <taxon>Metazoa</taxon>
        <taxon>Chordata</taxon>
        <taxon>Craniata</taxon>
        <taxon>Vertebrata</taxon>
        <taxon>Euteleostomi</taxon>
        <taxon>Actinopterygii</taxon>
        <taxon>Neopterygii</taxon>
        <taxon>Teleostei</taxon>
        <taxon>Notacanthiformes</taxon>
        <taxon>Halosauridae</taxon>
        <taxon>Aldrovandia</taxon>
    </lineage>
</organism>
<dbReference type="Gene3D" id="3.30.160.60">
    <property type="entry name" value="Classic Zinc Finger"/>
    <property type="match status" value="3"/>
</dbReference>
<dbReference type="InterPro" id="IPR013087">
    <property type="entry name" value="Znf_C2H2_type"/>
</dbReference>
<evidence type="ECO:0000256" key="10">
    <source>
        <dbReference type="SAM" id="MobiDB-lite"/>
    </source>
</evidence>
<feature type="domain" description="C2H2-type" evidence="11">
    <location>
        <begin position="172"/>
        <end position="199"/>
    </location>
</feature>
<keyword evidence="5" id="KW-0862">Zinc</keyword>
<dbReference type="InterPro" id="IPR036236">
    <property type="entry name" value="Znf_C2H2_sf"/>
</dbReference>
<feature type="compositionally biased region" description="Polar residues" evidence="10">
    <location>
        <begin position="1"/>
        <end position="13"/>
    </location>
</feature>
<dbReference type="EMBL" id="JAINUG010000005">
    <property type="protein sequence ID" value="KAJ8416613.1"/>
    <property type="molecule type" value="Genomic_DNA"/>
</dbReference>
<evidence type="ECO:0000256" key="4">
    <source>
        <dbReference type="ARBA" id="ARBA00022771"/>
    </source>
</evidence>
<evidence type="ECO:0000256" key="7">
    <source>
        <dbReference type="ARBA" id="ARBA00023163"/>
    </source>
</evidence>
<reference evidence="12" key="1">
    <citation type="journal article" date="2023" name="Science">
        <title>Genome structures resolve the early diversification of teleost fishes.</title>
        <authorList>
            <person name="Parey E."/>
            <person name="Louis A."/>
            <person name="Montfort J."/>
            <person name="Bouchez O."/>
            <person name="Roques C."/>
            <person name="Iampietro C."/>
            <person name="Lluch J."/>
            <person name="Castinel A."/>
            <person name="Donnadieu C."/>
            <person name="Desvignes T."/>
            <person name="Floi Bucao C."/>
            <person name="Jouanno E."/>
            <person name="Wen M."/>
            <person name="Mejri S."/>
            <person name="Dirks R."/>
            <person name="Jansen H."/>
            <person name="Henkel C."/>
            <person name="Chen W.J."/>
            <person name="Zahm M."/>
            <person name="Cabau C."/>
            <person name="Klopp C."/>
            <person name="Thompson A.W."/>
            <person name="Robinson-Rechavi M."/>
            <person name="Braasch I."/>
            <person name="Lecointre G."/>
            <person name="Bobe J."/>
            <person name="Postlethwait J.H."/>
            <person name="Berthelot C."/>
            <person name="Roest Crollius H."/>
            <person name="Guiguen Y."/>
        </authorList>
    </citation>
    <scope>NUCLEOTIDE SEQUENCE</scope>
    <source>
        <strain evidence="12">NC1722</strain>
    </source>
</reference>
<evidence type="ECO:0000256" key="5">
    <source>
        <dbReference type="ARBA" id="ARBA00022833"/>
    </source>
</evidence>
<evidence type="ECO:0000259" key="11">
    <source>
        <dbReference type="PROSITE" id="PS50157"/>
    </source>
</evidence>
<keyword evidence="6" id="KW-0805">Transcription regulation</keyword>
<dbReference type="GO" id="GO:0000978">
    <property type="term" value="F:RNA polymerase II cis-regulatory region sequence-specific DNA binding"/>
    <property type="evidence" value="ECO:0007669"/>
    <property type="project" value="TreeGrafter"/>
</dbReference>
<accession>A0AAD7TA65</accession>
<evidence type="ECO:0000313" key="12">
    <source>
        <dbReference type="EMBL" id="KAJ8416613.1"/>
    </source>
</evidence>
<feature type="region of interest" description="Disordered" evidence="10">
    <location>
        <begin position="106"/>
        <end position="171"/>
    </location>
</feature>